<dbReference type="Proteomes" id="UP000605992">
    <property type="component" value="Unassembled WGS sequence"/>
</dbReference>
<comment type="caution">
    <text evidence="1">The sequence shown here is derived from an EMBL/GenBank/DDBJ whole genome shotgun (WGS) entry which is preliminary data.</text>
</comment>
<dbReference type="EMBL" id="BOOR01000034">
    <property type="protein sequence ID" value="GII56287.1"/>
    <property type="molecule type" value="Genomic_DNA"/>
</dbReference>
<reference evidence="1" key="1">
    <citation type="submission" date="2021-01" db="EMBL/GenBank/DDBJ databases">
        <title>Whole genome shotgun sequence of Planotetraspora thailandica NBRC 104271.</title>
        <authorList>
            <person name="Komaki H."/>
            <person name="Tamura T."/>
        </authorList>
    </citation>
    <scope>NUCLEOTIDE SEQUENCE</scope>
    <source>
        <strain evidence="1">NBRC 104271</strain>
    </source>
</reference>
<protein>
    <submittedName>
        <fullName evidence="1">Uncharacterized protein</fullName>
    </submittedName>
</protein>
<proteinExistence type="predicted"/>
<name>A0A8J3XV89_9ACTN</name>
<accession>A0A8J3XV89</accession>
<keyword evidence="2" id="KW-1185">Reference proteome</keyword>
<evidence type="ECO:0000313" key="2">
    <source>
        <dbReference type="Proteomes" id="UP000605992"/>
    </source>
</evidence>
<gene>
    <name evidence="1" type="ORF">Pth03_46760</name>
</gene>
<dbReference type="RefSeq" id="WP_203946429.1">
    <property type="nucleotide sequence ID" value="NZ_BOOR01000034.1"/>
</dbReference>
<sequence length="103" mass="11695">MFEHVHGLSPDRRERLTAVFEECQSLLARSEDMESIQQLLRDRDVSVLESILLTFELLRPGGGSLGDAKETVLFSAARTGALREHETLLDSYEEIDSNRTDHH</sequence>
<dbReference type="AlphaFoldDB" id="A0A8J3XV89"/>
<evidence type="ECO:0000313" key="1">
    <source>
        <dbReference type="EMBL" id="GII56287.1"/>
    </source>
</evidence>
<organism evidence="1 2">
    <name type="scientific">Planotetraspora thailandica</name>
    <dbReference type="NCBI Taxonomy" id="487172"/>
    <lineage>
        <taxon>Bacteria</taxon>
        <taxon>Bacillati</taxon>
        <taxon>Actinomycetota</taxon>
        <taxon>Actinomycetes</taxon>
        <taxon>Streptosporangiales</taxon>
        <taxon>Streptosporangiaceae</taxon>
        <taxon>Planotetraspora</taxon>
    </lineage>
</organism>